<evidence type="ECO:0000256" key="2">
    <source>
        <dbReference type="ARBA" id="ARBA00022598"/>
    </source>
</evidence>
<dbReference type="PROSITE" id="PS50160">
    <property type="entry name" value="DNA_LIGASE_A3"/>
    <property type="match status" value="1"/>
</dbReference>
<dbReference type="OrthoDB" id="9802472at2"/>
<dbReference type="Gene3D" id="3.30.1490.70">
    <property type="match status" value="1"/>
</dbReference>
<keyword evidence="2 5" id="KW-0436">Ligase</keyword>
<dbReference type="GO" id="GO:0003910">
    <property type="term" value="F:DNA ligase (ATP) activity"/>
    <property type="evidence" value="ECO:0007669"/>
    <property type="project" value="UniProtKB-EC"/>
</dbReference>
<dbReference type="PANTHER" id="PTHR45674:SF4">
    <property type="entry name" value="DNA LIGASE 1"/>
    <property type="match status" value="1"/>
</dbReference>
<dbReference type="Gene3D" id="3.30.470.30">
    <property type="entry name" value="DNA ligase/mRNA capping enzyme"/>
    <property type="match status" value="1"/>
</dbReference>
<accession>A0A4U0FHP7</accession>
<dbReference type="EMBL" id="SUPK01000001">
    <property type="protein sequence ID" value="TJY44556.1"/>
    <property type="molecule type" value="Genomic_DNA"/>
</dbReference>
<comment type="similarity">
    <text evidence="1">Belongs to the ATP-dependent DNA ligase family.</text>
</comment>
<dbReference type="AlphaFoldDB" id="A0A4U0FHP7"/>
<dbReference type="Pfam" id="PF01068">
    <property type="entry name" value="DNA_ligase_A_M"/>
    <property type="match status" value="1"/>
</dbReference>
<dbReference type="SUPFAM" id="SSF50249">
    <property type="entry name" value="Nucleic acid-binding proteins"/>
    <property type="match status" value="1"/>
</dbReference>
<dbReference type="InterPro" id="IPR012310">
    <property type="entry name" value="DNA_ligase_ATP-dep_cent"/>
</dbReference>
<sequence length="293" mass="33151">MPFVPMSPIAADSLPEGTDWGYQLKWDGYRLIVSIEDGEAKLFSKKMLPQNGKYPEIARACSNLKGTLVLDGEAVVLDPDTGRPSFQLLQQRNKPGASASTRQLHVQYIVFDVLRIGDEDLRGLPFAERDRRLRELAANWEAPLHTTDLFANGPLLWEWVVRNGWEGVVCKKLSSRYREGKEHRDWLKCKRKPEYDVEIVGVLWKEGRVSSMVMGENGAYFGRVSSGLNGALKEKLRVLGNPDRSLCPFADYPEALKGFEVRWLQEPIGARVTGSERTEDGVLRHPKLLMLDL</sequence>
<evidence type="ECO:0000313" key="5">
    <source>
        <dbReference type="EMBL" id="TJY44556.1"/>
    </source>
</evidence>
<name>A0A4U0FHP7_9BACL</name>
<evidence type="ECO:0000256" key="3">
    <source>
        <dbReference type="ARBA" id="ARBA00034003"/>
    </source>
</evidence>
<dbReference type="Proteomes" id="UP000309673">
    <property type="component" value="Unassembled WGS sequence"/>
</dbReference>
<comment type="catalytic activity">
    <reaction evidence="3">
        <text>ATP + (deoxyribonucleotide)n-3'-hydroxyl + 5'-phospho-(deoxyribonucleotide)m = (deoxyribonucleotide)n+m + AMP + diphosphate.</text>
        <dbReference type="EC" id="6.5.1.1"/>
    </reaction>
</comment>
<dbReference type="GO" id="GO:0005524">
    <property type="term" value="F:ATP binding"/>
    <property type="evidence" value="ECO:0007669"/>
    <property type="project" value="InterPro"/>
</dbReference>
<dbReference type="CDD" id="cd07906">
    <property type="entry name" value="Adenylation_DNA_ligase_LigD_LigC"/>
    <property type="match status" value="1"/>
</dbReference>
<evidence type="ECO:0000256" key="1">
    <source>
        <dbReference type="ARBA" id="ARBA00007572"/>
    </source>
</evidence>
<dbReference type="SUPFAM" id="SSF56091">
    <property type="entry name" value="DNA ligase/mRNA capping enzyme, catalytic domain"/>
    <property type="match status" value="1"/>
</dbReference>
<dbReference type="GO" id="GO:0006281">
    <property type="term" value="P:DNA repair"/>
    <property type="evidence" value="ECO:0007669"/>
    <property type="project" value="InterPro"/>
</dbReference>
<comment type="caution">
    <text evidence="5">The sequence shown here is derived from an EMBL/GenBank/DDBJ whole genome shotgun (WGS) entry which is preliminary data.</text>
</comment>
<evidence type="ECO:0000313" key="6">
    <source>
        <dbReference type="Proteomes" id="UP000309673"/>
    </source>
</evidence>
<dbReference type="Gene3D" id="2.40.50.140">
    <property type="entry name" value="Nucleic acid-binding proteins"/>
    <property type="match status" value="1"/>
</dbReference>
<evidence type="ECO:0000259" key="4">
    <source>
        <dbReference type="PROSITE" id="PS50160"/>
    </source>
</evidence>
<organism evidence="5 6">
    <name type="scientific">Cohnella pontilimi</name>
    <dbReference type="NCBI Taxonomy" id="2564100"/>
    <lineage>
        <taxon>Bacteria</taxon>
        <taxon>Bacillati</taxon>
        <taxon>Bacillota</taxon>
        <taxon>Bacilli</taxon>
        <taxon>Bacillales</taxon>
        <taxon>Paenibacillaceae</taxon>
        <taxon>Cohnella</taxon>
    </lineage>
</organism>
<proteinExistence type="inferred from homology"/>
<protein>
    <submittedName>
        <fullName evidence="5">DNA ligase</fullName>
    </submittedName>
</protein>
<feature type="domain" description="ATP-dependent DNA ligase family profile" evidence="4">
    <location>
        <begin position="99"/>
        <end position="227"/>
    </location>
</feature>
<dbReference type="GO" id="GO:0006310">
    <property type="term" value="P:DNA recombination"/>
    <property type="evidence" value="ECO:0007669"/>
    <property type="project" value="InterPro"/>
</dbReference>
<reference evidence="5 6" key="1">
    <citation type="submission" date="2019-04" db="EMBL/GenBank/DDBJ databases">
        <title>Cohnella sp. nov., isolated from soil.</title>
        <authorList>
            <person name="Kim W."/>
        </authorList>
    </citation>
    <scope>NUCLEOTIDE SEQUENCE [LARGE SCALE GENOMIC DNA]</scope>
    <source>
        <strain evidence="5 6">CAU 1483</strain>
    </source>
</reference>
<dbReference type="InterPro" id="IPR050191">
    <property type="entry name" value="ATP-dep_DNA_ligase"/>
</dbReference>
<dbReference type="PANTHER" id="PTHR45674">
    <property type="entry name" value="DNA LIGASE 1/3 FAMILY MEMBER"/>
    <property type="match status" value="1"/>
</dbReference>
<keyword evidence="6" id="KW-1185">Reference proteome</keyword>
<dbReference type="InterPro" id="IPR012340">
    <property type="entry name" value="NA-bd_OB-fold"/>
</dbReference>
<gene>
    <name evidence="5" type="ORF">E5161_00455</name>
</gene>